<dbReference type="SMART" id="SM00365">
    <property type="entry name" value="LRR_SD22"/>
    <property type="match status" value="8"/>
</dbReference>
<organism evidence="5 6">
    <name type="scientific">Rotaria sordida</name>
    <dbReference type="NCBI Taxonomy" id="392033"/>
    <lineage>
        <taxon>Eukaryota</taxon>
        <taxon>Metazoa</taxon>
        <taxon>Spiralia</taxon>
        <taxon>Gnathifera</taxon>
        <taxon>Rotifera</taxon>
        <taxon>Eurotatoria</taxon>
        <taxon>Bdelloidea</taxon>
        <taxon>Philodinida</taxon>
        <taxon>Philodinidae</taxon>
        <taxon>Rotaria</taxon>
    </lineage>
</organism>
<dbReference type="GO" id="GO:0006913">
    <property type="term" value="P:nucleocytoplasmic transport"/>
    <property type="evidence" value="ECO:0007669"/>
    <property type="project" value="TreeGrafter"/>
</dbReference>
<evidence type="ECO:0000313" key="5">
    <source>
        <dbReference type="EMBL" id="CAF1008809.1"/>
    </source>
</evidence>
<reference evidence="5" key="1">
    <citation type="submission" date="2021-02" db="EMBL/GenBank/DDBJ databases">
        <authorList>
            <person name="Nowell W R."/>
        </authorList>
    </citation>
    <scope>NUCLEOTIDE SEQUENCE</scope>
</reference>
<evidence type="ECO:0000313" key="6">
    <source>
        <dbReference type="Proteomes" id="UP000663889"/>
    </source>
</evidence>
<dbReference type="Pfam" id="PF13516">
    <property type="entry name" value="LRR_6"/>
    <property type="match status" value="13"/>
</dbReference>
<dbReference type="GO" id="GO:0005634">
    <property type="term" value="C:nucleus"/>
    <property type="evidence" value="ECO:0007669"/>
    <property type="project" value="TreeGrafter"/>
</dbReference>
<dbReference type="Gene3D" id="3.80.10.10">
    <property type="entry name" value="Ribonuclease Inhibitor"/>
    <property type="match status" value="4"/>
</dbReference>
<keyword evidence="1" id="KW-0343">GTPase activation</keyword>
<dbReference type="GO" id="GO:0031267">
    <property type="term" value="F:small GTPase binding"/>
    <property type="evidence" value="ECO:0007669"/>
    <property type="project" value="TreeGrafter"/>
</dbReference>
<dbReference type="PANTHER" id="PTHR24113:SF12">
    <property type="entry name" value="RAN GTPASE-ACTIVATING PROTEIN 1"/>
    <property type="match status" value="1"/>
</dbReference>
<dbReference type="SUPFAM" id="SSF52047">
    <property type="entry name" value="RNI-like"/>
    <property type="match status" value="2"/>
</dbReference>
<dbReference type="GO" id="GO:0005829">
    <property type="term" value="C:cytosol"/>
    <property type="evidence" value="ECO:0007669"/>
    <property type="project" value="TreeGrafter"/>
</dbReference>
<dbReference type="GO" id="GO:0005096">
    <property type="term" value="F:GTPase activator activity"/>
    <property type="evidence" value="ECO:0007669"/>
    <property type="project" value="UniProtKB-KW"/>
</dbReference>
<evidence type="ECO:0000256" key="2">
    <source>
        <dbReference type="ARBA" id="ARBA00022614"/>
    </source>
</evidence>
<feature type="coiled-coil region" evidence="4">
    <location>
        <begin position="266"/>
        <end position="293"/>
    </location>
</feature>
<keyword evidence="3" id="KW-0677">Repeat</keyword>
<dbReference type="PANTHER" id="PTHR24113">
    <property type="entry name" value="RAN GTPASE-ACTIVATING PROTEIN 1"/>
    <property type="match status" value="1"/>
</dbReference>
<dbReference type="InterPro" id="IPR027038">
    <property type="entry name" value="RanGap"/>
</dbReference>
<comment type="caution">
    <text evidence="5">The sequence shown here is derived from an EMBL/GenBank/DDBJ whole genome shotgun (WGS) entry which is preliminary data.</text>
</comment>
<proteinExistence type="predicted"/>
<evidence type="ECO:0000256" key="4">
    <source>
        <dbReference type="SAM" id="Coils"/>
    </source>
</evidence>
<keyword evidence="2" id="KW-0433">Leucine-rich repeat</keyword>
<dbReference type="Proteomes" id="UP000663889">
    <property type="component" value="Unassembled WGS sequence"/>
</dbReference>
<evidence type="ECO:0000256" key="3">
    <source>
        <dbReference type="ARBA" id="ARBA00022737"/>
    </source>
</evidence>
<dbReference type="EMBL" id="CAJNOU010000476">
    <property type="protein sequence ID" value="CAF1008809.1"/>
    <property type="molecule type" value="Genomic_DNA"/>
</dbReference>
<name>A0A814HDZ3_9BILA</name>
<evidence type="ECO:0000256" key="1">
    <source>
        <dbReference type="ARBA" id="ARBA00022468"/>
    </source>
</evidence>
<dbReference type="InterPro" id="IPR032675">
    <property type="entry name" value="LRR_dom_sf"/>
</dbReference>
<sequence>MSSTTTSKKTVYEKSGTVRVTKTGIRKTFTKNRWRCLCSVDKCEKQAQRVGLCARHLRNKQFQQPLIETIEKFHQSSINLTTGEHTVLSHSPIKASSYTDETMGSDTLHKDETIETKVIKECSIDQNIEANSIRKETISSYYHIASNHKMDIDSSAITTMTSDTSVDASERTIEQQHSPVNTNKCQYWVPFSDIYQCRELSTYHCFHCSSSFCLPHGVQHQWNLKEEINHLLTETKKLLNSIPQLNIISGKENCKILIDQWAAAMHAKINQKHYELEAELNCYEQQIETNQDQWKKSLENRLTTKIGCKLEEQLQKYEVNGMEFKKACHELEHVRELFYLFNSKPLISVTHNDDNQINLNEPCLVFETNIKSGIDWMKDLSSDNNIDTMNHISVRQFPDSETNHSLESIISAASLFHYHHYQLVQIIDNNKNNCELNLRYKALTDQDMKNMVAYGIQNNRTLTTLDLSHNQIGPTGAKYLSDALRINTVLTTLILVWNDIRSEGAQHLGDLLRVNTTLTTLDLSHNEIGLQGTQNLSDALRINTTLTTLDLSSNQIGPQGVQYLSDALQTNTALTTLNISWNEIGVQGTQHLSDALRITTTLTTLILCGNQIGSQGIQHLSNTLHSNTTLTTLNLARNYIKCDSIQYLSDALGINKTLTALDLSHNRSRRQGLQYLSNALRINKTLTILDLSGNQIGNQGIQYISDTLRINAILTILDLSHNQIQSQGAQYLSDVLRINTTLIRLNLSWNRIGIQGAQYLSDALRTNKTLTTLDLSHNQIGSQGTQYLCDALRINTTLATLYLSDNQIGFQAVQYLSDVFRTNTTLIKLNLSRNQIGVQERKCLIELSFINKNLDIVW</sequence>
<dbReference type="SMART" id="SM00368">
    <property type="entry name" value="LRR_RI"/>
    <property type="match status" value="13"/>
</dbReference>
<dbReference type="InterPro" id="IPR001611">
    <property type="entry name" value="Leu-rich_rpt"/>
</dbReference>
<dbReference type="AlphaFoldDB" id="A0A814HDZ3"/>
<accession>A0A814HDZ3</accession>
<gene>
    <name evidence="5" type="ORF">SEV965_LOCUS11183</name>
</gene>
<protein>
    <submittedName>
        <fullName evidence="5">Uncharacterized protein</fullName>
    </submittedName>
</protein>
<dbReference type="GO" id="GO:0048471">
    <property type="term" value="C:perinuclear region of cytoplasm"/>
    <property type="evidence" value="ECO:0007669"/>
    <property type="project" value="TreeGrafter"/>
</dbReference>
<keyword evidence="4" id="KW-0175">Coiled coil</keyword>